<dbReference type="InterPro" id="IPR013189">
    <property type="entry name" value="Glyco_hydro_32_C"/>
</dbReference>
<dbReference type="Gene3D" id="2.60.120.560">
    <property type="entry name" value="Exo-inulinase, domain 1"/>
    <property type="match status" value="1"/>
</dbReference>
<dbReference type="SUPFAM" id="SSF49899">
    <property type="entry name" value="Concanavalin A-like lectins/glucanases"/>
    <property type="match status" value="1"/>
</dbReference>
<dbReference type="AlphaFoldDB" id="A0A499USD8"/>
<dbReference type="Proteomes" id="UP000463951">
    <property type="component" value="Chromosome"/>
</dbReference>
<evidence type="ECO:0000313" key="3">
    <source>
        <dbReference type="Proteomes" id="UP000463951"/>
    </source>
</evidence>
<dbReference type="InterPro" id="IPR013320">
    <property type="entry name" value="ConA-like_dom_sf"/>
</dbReference>
<proteinExistence type="predicted"/>
<organism evidence="2 3">
    <name type="scientific">Streptomyces antimycoticus</name>
    <dbReference type="NCBI Taxonomy" id="68175"/>
    <lineage>
        <taxon>Bacteria</taxon>
        <taxon>Bacillati</taxon>
        <taxon>Actinomycetota</taxon>
        <taxon>Actinomycetes</taxon>
        <taxon>Kitasatosporales</taxon>
        <taxon>Streptomycetaceae</taxon>
        <taxon>Streptomyces</taxon>
        <taxon>Streptomyces violaceusniger group</taxon>
    </lineage>
</organism>
<feature type="domain" description="Glycosyl hydrolase family 32 C-terminal" evidence="1">
    <location>
        <begin position="48"/>
        <end position="163"/>
    </location>
</feature>
<dbReference type="EMBL" id="AP019620">
    <property type="protein sequence ID" value="BBJ39446.1"/>
    <property type="molecule type" value="Genomic_DNA"/>
</dbReference>
<reference evidence="2 3" key="1">
    <citation type="journal article" date="2020" name="Int. J. Syst. Evol. Microbiol.">
        <title>Reclassification of Streptomyces castelarensis and Streptomyces sporoclivatus as later heterotypic synonyms of Streptomyces antimycoticus.</title>
        <authorList>
            <person name="Komaki H."/>
            <person name="Tamura T."/>
        </authorList>
    </citation>
    <scope>NUCLEOTIDE SEQUENCE [LARGE SCALE GENOMIC DNA]</scope>
    <source>
        <strain evidence="2 3">NBRC 100767</strain>
    </source>
</reference>
<evidence type="ECO:0000259" key="1">
    <source>
        <dbReference type="Pfam" id="PF08244"/>
    </source>
</evidence>
<accession>A0A499USD8</accession>
<name>A0A499USD8_9ACTN</name>
<sequence>MAAGWAGCLTYPREVGLHLDGSLRHAFARELTALRGRELLLGADLPPAYEIQADVRLREPDAEVTVHLGDTVTVCVNPARGTLTLDRTAAPASATHPYSRTDSVTATAPSAAGGRLRILVDGPLLEVIWDERAALTEKIHPAPHGAWSVAVSRSGADVEITAWEHP</sequence>
<dbReference type="PANTHER" id="PTHR43101:SF1">
    <property type="entry name" value="BETA-FRUCTOSIDASE"/>
    <property type="match status" value="1"/>
</dbReference>
<dbReference type="InterPro" id="IPR051214">
    <property type="entry name" value="GH32_Enzymes"/>
</dbReference>
<evidence type="ECO:0000313" key="2">
    <source>
        <dbReference type="EMBL" id="BBJ39446.1"/>
    </source>
</evidence>
<gene>
    <name evidence="2" type="ORF">SSPO_021640</name>
</gene>
<dbReference type="PANTHER" id="PTHR43101">
    <property type="entry name" value="BETA-FRUCTOSIDASE"/>
    <property type="match status" value="1"/>
</dbReference>
<dbReference type="Pfam" id="PF08244">
    <property type="entry name" value="Glyco_hydro_32C"/>
    <property type="match status" value="1"/>
</dbReference>
<protein>
    <recommendedName>
        <fullName evidence="1">Glycosyl hydrolase family 32 C-terminal domain-containing protein</fullName>
    </recommendedName>
</protein>